<proteinExistence type="predicted"/>
<dbReference type="CDD" id="cd03801">
    <property type="entry name" value="GT4_PimA-like"/>
    <property type="match status" value="1"/>
</dbReference>
<dbReference type="Pfam" id="PF13439">
    <property type="entry name" value="Glyco_transf_4"/>
    <property type="match status" value="1"/>
</dbReference>
<reference evidence="3 4" key="1">
    <citation type="submission" date="2016-09" db="EMBL/GenBank/DDBJ databases">
        <title>Acidihalobacter prosperus V6 (DSM14174).</title>
        <authorList>
            <person name="Khaleque H.N."/>
            <person name="Ramsay J.P."/>
            <person name="Murphy R.J.T."/>
            <person name="Kaksonen A.H."/>
            <person name="Boxall N.J."/>
            <person name="Watkin E.L.J."/>
        </authorList>
    </citation>
    <scope>NUCLEOTIDE SEQUENCE [LARGE SCALE GENOMIC DNA]</scope>
    <source>
        <strain evidence="3 4">V6</strain>
    </source>
</reference>
<gene>
    <name evidence="3" type="ORF">BJI67_10250</name>
</gene>
<evidence type="ECO:0000313" key="4">
    <source>
        <dbReference type="Proteomes" id="UP000095342"/>
    </source>
</evidence>
<keyword evidence="4" id="KW-1185">Reference proteome</keyword>
<dbReference type="EMBL" id="CP017448">
    <property type="protein sequence ID" value="AOV17387.1"/>
    <property type="molecule type" value="Genomic_DNA"/>
</dbReference>
<dbReference type="InterPro" id="IPR028098">
    <property type="entry name" value="Glyco_trans_4-like_N"/>
</dbReference>
<name>A0A1D8K8V6_9GAMM</name>
<dbReference type="SUPFAM" id="SSF53756">
    <property type="entry name" value="UDP-Glycosyltransferase/glycogen phosphorylase"/>
    <property type="match status" value="1"/>
</dbReference>
<evidence type="ECO:0000259" key="2">
    <source>
        <dbReference type="Pfam" id="PF13439"/>
    </source>
</evidence>
<dbReference type="PANTHER" id="PTHR45947:SF3">
    <property type="entry name" value="SULFOQUINOVOSYL TRANSFERASE SQD2"/>
    <property type="match status" value="1"/>
</dbReference>
<accession>A0A1D8K8V6</accession>
<dbReference type="Pfam" id="PF00534">
    <property type="entry name" value="Glycos_transf_1"/>
    <property type="match status" value="1"/>
</dbReference>
<dbReference type="InterPro" id="IPR001296">
    <property type="entry name" value="Glyco_trans_1"/>
</dbReference>
<dbReference type="RefSeq" id="WP_070072940.1">
    <property type="nucleotide sequence ID" value="NZ_CP017448.1"/>
</dbReference>
<dbReference type="Gene3D" id="3.40.50.2000">
    <property type="entry name" value="Glycogen Phosphorylase B"/>
    <property type="match status" value="2"/>
</dbReference>
<feature type="domain" description="Glycosyl transferase family 1" evidence="1">
    <location>
        <begin position="195"/>
        <end position="344"/>
    </location>
</feature>
<sequence length="394" mass="44598">MSLPRSSRIVLIRQRYTRFGGAERFVASALDALAARGARLSVITRRWEHQPGVELIAVNPFHIGRLWRDWAFARAACRVVEQRGFDLVQSHERLACCDIYRAGDGVHRIWLRRRAAAGGWRTRLGQWLNPYHHYVLNAEKRLFASSRLKAVICNSQMVRDEIMSCFGLPEECIAVIYNAVDLVRFTPLLRAQHRRAQRELLGVPETAMVYLFVGSGFERKGLSSAIHALASLPKHCYLVVVGKDRAVRRYRRLAHTLGVAERVKFAGPQVDTAPFYGMADAFVLPTLYDPFPNVVLEALASGLPVVVSDSCGAVDIIRDGENGFVCSARDIDGLVLRMRRLLDVDLRARWMVISRSLVEHWQADEMTTRLLALYQRILQRGSVDTTMYPQATAR</sequence>
<dbReference type="PANTHER" id="PTHR45947">
    <property type="entry name" value="SULFOQUINOVOSYL TRANSFERASE SQD2"/>
    <property type="match status" value="1"/>
</dbReference>
<evidence type="ECO:0000259" key="1">
    <source>
        <dbReference type="Pfam" id="PF00534"/>
    </source>
</evidence>
<dbReference type="GO" id="GO:0016758">
    <property type="term" value="F:hexosyltransferase activity"/>
    <property type="evidence" value="ECO:0007669"/>
    <property type="project" value="TreeGrafter"/>
</dbReference>
<dbReference type="KEGG" id="aaeo:BJI67_10250"/>
<evidence type="ECO:0000313" key="3">
    <source>
        <dbReference type="EMBL" id="AOV17387.1"/>
    </source>
</evidence>
<dbReference type="Proteomes" id="UP000095342">
    <property type="component" value="Chromosome"/>
</dbReference>
<feature type="domain" description="Glycosyltransferase subfamily 4-like N-terminal" evidence="2">
    <location>
        <begin position="19"/>
        <end position="183"/>
    </location>
</feature>
<organism evidence="3 4">
    <name type="scientific">Acidihalobacter aeolianus</name>
    <dbReference type="NCBI Taxonomy" id="2792603"/>
    <lineage>
        <taxon>Bacteria</taxon>
        <taxon>Pseudomonadati</taxon>
        <taxon>Pseudomonadota</taxon>
        <taxon>Gammaproteobacteria</taxon>
        <taxon>Chromatiales</taxon>
        <taxon>Ectothiorhodospiraceae</taxon>
        <taxon>Acidihalobacter</taxon>
    </lineage>
</organism>
<protein>
    <recommendedName>
        <fullName evidence="5">Glycosyl transferase family 1</fullName>
    </recommendedName>
</protein>
<evidence type="ECO:0008006" key="5">
    <source>
        <dbReference type="Google" id="ProtNLM"/>
    </source>
</evidence>
<dbReference type="InterPro" id="IPR050194">
    <property type="entry name" value="Glycosyltransferase_grp1"/>
</dbReference>
<dbReference type="AlphaFoldDB" id="A0A1D8K8V6"/>